<dbReference type="NCBIfam" id="TIGR01603">
    <property type="entry name" value="maj_tail_phi13"/>
    <property type="match status" value="1"/>
</dbReference>
<dbReference type="AlphaFoldDB" id="A0A173YQ31"/>
<dbReference type="InterPro" id="IPR006490">
    <property type="entry name" value="Maj_tail_phi13"/>
</dbReference>
<dbReference type="EMBL" id="CYZV01000037">
    <property type="protein sequence ID" value="CUO65091.1"/>
    <property type="molecule type" value="Genomic_DNA"/>
</dbReference>
<reference evidence="1 2" key="1">
    <citation type="submission" date="2015-09" db="EMBL/GenBank/DDBJ databases">
        <authorList>
            <consortium name="Pathogen Informatics"/>
        </authorList>
    </citation>
    <scope>NUCLEOTIDE SEQUENCE [LARGE SCALE GENOMIC DNA]</scope>
    <source>
        <strain evidence="1 2">2789STDY5834855</strain>
    </source>
</reference>
<dbReference type="RefSeq" id="WP_055277638.1">
    <property type="nucleotide sequence ID" value="NZ_CYYT01000003.1"/>
</dbReference>
<dbReference type="Proteomes" id="UP000095558">
    <property type="component" value="Unassembled WGS sequence"/>
</dbReference>
<evidence type="ECO:0000313" key="1">
    <source>
        <dbReference type="EMBL" id="CUO65091.1"/>
    </source>
</evidence>
<name>A0A173YQ31_9CLOT</name>
<proteinExistence type="predicted"/>
<evidence type="ECO:0000313" key="2">
    <source>
        <dbReference type="Proteomes" id="UP000095558"/>
    </source>
</evidence>
<dbReference type="OrthoDB" id="3078218at2"/>
<organism evidence="1 2">
    <name type="scientific">Clostridium disporicum</name>
    <dbReference type="NCBI Taxonomy" id="84024"/>
    <lineage>
        <taxon>Bacteria</taxon>
        <taxon>Bacillati</taxon>
        <taxon>Bacillota</taxon>
        <taxon>Clostridia</taxon>
        <taxon>Eubacteriales</taxon>
        <taxon>Clostridiaceae</taxon>
        <taxon>Clostridium</taxon>
    </lineage>
</organism>
<gene>
    <name evidence="1" type="ORF">ERS852470_02955</name>
</gene>
<accession>A0A173YQ31</accession>
<sequence length="207" mass="22803">MKRAEGCRNLHIAKLTIDESGLPTYATPKRLIGLESLSSTENYAEATAYSDNQIDTNKKKPAFIDLAITLAQFTPEDDALISGKKRIGGKTVTTTGDAQPSFAVLYEQTNSDETSTYFVYYNVTLAKDGRENTTVGESISFDSVSLTGKAIPLPNGILEMSFNSDDKEIKPTDIENFFKTVQMPNGTSEESMEVYEIKEKKEVKKGV</sequence>
<protein>
    <submittedName>
        <fullName evidence="1">Phage major tail protein, phi13 family</fullName>
    </submittedName>
</protein>